<feature type="transmembrane region" description="Helical" evidence="8">
    <location>
        <begin position="335"/>
        <end position="355"/>
    </location>
</feature>
<feature type="transmembrane region" description="Helical" evidence="8">
    <location>
        <begin position="31"/>
        <end position="51"/>
    </location>
</feature>
<accession>A0A1H7ZVV3</accession>
<keyword evidence="11" id="KW-0378">Hydrolase</keyword>
<dbReference type="InterPro" id="IPR036514">
    <property type="entry name" value="SGNH_hydro_sf"/>
</dbReference>
<evidence type="ECO:0000313" key="11">
    <source>
        <dbReference type="EMBL" id="SEM62461.1"/>
    </source>
</evidence>
<dbReference type="Pfam" id="PF19040">
    <property type="entry name" value="SGNH"/>
    <property type="match status" value="1"/>
</dbReference>
<keyword evidence="5 8" id="KW-1133">Transmembrane helix</keyword>
<dbReference type="PANTHER" id="PTHR23028">
    <property type="entry name" value="ACETYLTRANSFERASE"/>
    <property type="match status" value="1"/>
</dbReference>
<dbReference type="CDD" id="cd00229">
    <property type="entry name" value="SGNH_hydrolase"/>
    <property type="match status" value="1"/>
</dbReference>
<name>A0A1H7ZVV3_OLID1</name>
<evidence type="ECO:0000256" key="4">
    <source>
        <dbReference type="ARBA" id="ARBA00022692"/>
    </source>
</evidence>
<feature type="domain" description="Acyltransferase 3" evidence="9">
    <location>
        <begin position="5"/>
        <end position="320"/>
    </location>
</feature>
<comment type="subcellular location">
    <subcellularLocation>
        <location evidence="1">Cell membrane</location>
        <topology evidence="1">Multi-pass membrane protein</topology>
    </subcellularLocation>
</comment>
<feature type="transmembrane region" description="Helical" evidence="8">
    <location>
        <begin position="72"/>
        <end position="92"/>
    </location>
</feature>
<evidence type="ECO:0000259" key="10">
    <source>
        <dbReference type="Pfam" id="PF19040"/>
    </source>
</evidence>
<evidence type="ECO:0000256" key="1">
    <source>
        <dbReference type="ARBA" id="ARBA00004651"/>
    </source>
</evidence>
<keyword evidence="3 11" id="KW-0808">Transferase</keyword>
<evidence type="ECO:0000256" key="2">
    <source>
        <dbReference type="ARBA" id="ARBA00022475"/>
    </source>
</evidence>
<dbReference type="AlphaFoldDB" id="A0A1H7ZVV3"/>
<keyword evidence="7 11" id="KW-0012">Acyltransferase</keyword>
<dbReference type="OrthoDB" id="290051at2"/>
<evidence type="ECO:0000256" key="7">
    <source>
        <dbReference type="ARBA" id="ARBA00023315"/>
    </source>
</evidence>
<keyword evidence="6 8" id="KW-0472">Membrane</keyword>
<dbReference type="GO" id="GO:0005886">
    <property type="term" value="C:plasma membrane"/>
    <property type="evidence" value="ECO:0007669"/>
    <property type="project" value="UniProtKB-SubCell"/>
</dbReference>
<keyword evidence="2" id="KW-1003">Cell membrane</keyword>
<dbReference type="GO" id="GO:0009103">
    <property type="term" value="P:lipopolysaccharide biosynthetic process"/>
    <property type="evidence" value="ECO:0007669"/>
    <property type="project" value="TreeGrafter"/>
</dbReference>
<dbReference type="Gene3D" id="3.40.50.1110">
    <property type="entry name" value="SGNH hydrolase"/>
    <property type="match status" value="1"/>
</dbReference>
<feature type="transmembrane region" description="Helical" evidence="8">
    <location>
        <begin position="7"/>
        <end position="25"/>
    </location>
</feature>
<reference evidence="12" key="1">
    <citation type="submission" date="2016-10" db="EMBL/GenBank/DDBJ databases">
        <authorList>
            <person name="Varghese N."/>
            <person name="Submissions S."/>
        </authorList>
    </citation>
    <scope>NUCLEOTIDE SEQUENCE [LARGE SCALE GENOMIC DNA]</scope>
    <source>
        <strain evidence="12">DSM 18733</strain>
    </source>
</reference>
<gene>
    <name evidence="11" type="ORF">SAMN05661044_05655</name>
</gene>
<dbReference type="InterPro" id="IPR050879">
    <property type="entry name" value="Acyltransferase_3"/>
</dbReference>
<feature type="transmembrane region" description="Helical" evidence="8">
    <location>
        <begin position="165"/>
        <end position="185"/>
    </location>
</feature>
<evidence type="ECO:0000313" key="12">
    <source>
        <dbReference type="Proteomes" id="UP000199421"/>
    </source>
</evidence>
<organism evidence="11 12">
    <name type="scientific">Olivibacter domesticus</name>
    <name type="common">Pseudosphingobacterium domesticum</name>
    <dbReference type="NCBI Taxonomy" id="407022"/>
    <lineage>
        <taxon>Bacteria</taxon>
        <taxon>Pseudomonadati</taxon>
        <taxon>Bacteroidota</taxon>
        <taxon>Sphingobacteriia</taxon>
        <taxon>Sphingobacteriales</taxon>
        <taxon>Sphingobacteriaceae</taxon>
        <taxon>Olivibacter</taxon>
    </lineage>
</organism>
<dbReference type="SUPFAM" id="SSF52266">
    <property type="entry name" value="SGNH hydrolase"/>
    <property type="match status" value="1"/>
</dbReference>
<protein>
    <submittedName>
        <fullName evidence="11">Peptidoglycan/LPS O-acetylase OafA/YrhL, contains acyltransferase and SGNH-hydrolase domains</fullName>
    </submittedName>
</protein>
<evidence type="ECO:0000259" key="9">
    <source>
        <dbReference type="Pfam" id="PF01757"/>
    </source>
</evidence>
<dbReference type="PANTHER" id="PTHR23028:SF53">
    <property type="entry name" value="ACYL_TRANSF_3 DOMAIN-CONTAINING PROTEIN"/>
    <property type="match status" value="1"/>
</dbReference>
<sequence>MKFRYDINALRALAVIGVILFHFKVPYFEGGFSGVDIFYVISGYLMTKIVIEAILKNTFSFRDFYGKRVKRIIPALLCMIITLLIVDFFILLPGDYQYVSKNATASLLFVSNILYWQSSGYFDPSSELNPLLHTWSLSVEWQFYLILPIILVLLKKVFKFEKKHYLFFFIISTSITFVITCYFTQTKPTASFYLLPTRSWEMIVGGIAYLAEGHLKKFKKGIAYLGYLVLFLSLLLLTTDLSWPGAYTLVPVLATFLIILANQNDFILLQHPVVQFTGKISYSLYLWHWPVFVTANYLGMSAGFTSTVILLIISFSLAYLSFTYVESIRFQSSKYVIVTVIAICTSTFILSYYSFNEFIFKPQTIQISNYTKNHLDERKKQFSSGCCFISTTSEGKTLDKESCLQLQANRQNILLIGDSHAAHLSQSLREHFEKEGIHLNQASASGCLPLINANGRAECVEIINYIYRDYIKTNADLISGVIISGNWLEKINNKEQLISDLRTTIDYLHKLKIKVVIIGQNETYTMPYASIAALEYEHSESLWTNYFNKDSHLLNEVLKKEFKDLYIDIYNSKSIKHLSKDLTPYMSDENHFTKYGADLTVGEIISQKPMKRFLDQHYQGNHINTRAFDTVTKNTL</sequence>
<feature type="domain" description="SGNH" evidence="10">
    <location>
        <begin position="400"/>
        <end position="600"/>
    </location>
</feature>
<dbReference type="EMBL" id="FOAF01000021">
    <property type="protein sequence ID" value="SEM62461.1"/>
    <property type="molecule type" value="Genomic_DNA"/>
</dbReference>
<dbReference type="RefSeq" id="WP_093333152.1">
    <property type="nucleotide sequence ID" value="NZ_FOAF01000021.1"/>
</dbReference>
<dbReference type="InterPro" id="IPR002656">
    <property type="entry name" value="Acyl_transf_3_dom"/>
</dbReference>
<dbReference type="InterPro" id="IPR043968">
    <property type="entry name" value="SGNH"/>
</dbReference>
<keyword evidence="4 8" id="KW-0812">Transmembrane</keyword>
<dbReference type="GO" id="GO:0016747">
    <property type="term" value="F:acyltransferase activity, transferring groups other than amino-acyl groups"/>
    <property type="evidence" value="ECO:0007669"/>
    <property type="project" value="InterPro"/>
</dbReference>
<dbReference type="Proteomes" id="UP000199421">
    <property type="component" value="Unassembled WGS sequence"/>
</dbReference>
<dbReference type="GO" id="GO:0016788">
    <property type="term" value="F:hydrolase activity, acting on ester bonds"/>
    <property type="evidence" value="ECO:0007669"/>
    <property type="project" value="UniProtKB-ARBA"/>
</dbReference>
<dbReference type="Pfam" id="PF01757">
    <property type="entry name" value="Acyl_transf_3"/>
    <property type="match status" value="1"/>
</dbReference>
<feature type="transmembrane region" description="Helical" evidence="8">
    <location>
        <begin position="222"/>
        <end position="239"/>
    </location>
</feature>
<evidence type="ECO:0000256" key="8">
    <source>
        <dbReference type="SAM" id="Phobius"/>
    </source>
</evidence>
<proteinExistence type="predicted"/>
<evidence type="ECO:0000256" key="3">
    <source>
        <dbReference type="ARBA" id="ARBA00022679"/>
    </source>
</evidence>
<evidence type="ECO:0000256" key="5">
    <source>
        <dbReference type="ARBA" id="ARBA00022989"/>
    </source>
</evidence>
<feature type="transmembrane region" description="Helical" evidence="8">
    <location>
        <begin position="141"/>
        <end position="158"/>
    </location>
</feature>
<evidence type="ECO:0000256" key="6">
    <source>
        <dbReference type="ARBA" id="ARBA00023136"/>
    </source>
</evidence>
<keyword evidence="12" id="KW-1185">Reference proteome</keyword>
<feature type="transmembrane region" description="Helical" evidence="8">
    <location>
        <begin position="304"/>
        <end position="323"/>
    </location>
</feature>
<feature type="transmembrane region" description="Helical" evidence="8">
    <location>
        <begin position="245"/>
        <end position="261"/>
    </location>
</feature>